<accession>A0A1G7JDS9</accession>
<gene>
    <name evidence="2" type="ORF">SAMN04487992_10919</name>
</gene>
<dbReference type="Proteomes" id="UP000182114">
    <property type="component" value="Unassembled WGS sequence"/>
</dbReference>
<proteinExistence type="predicted"/>
<evidence type="ECO:0008006" key="4">
    <source>
        <dbReference type="Google" id="ProtNLM"/>
    </source>
</evidence>
<dbReference type="eggNOG" id="ENOG5032WVK">
    <property type="taxonomic scope" value="Bacteria"/>
</dbReference>
<keyword evidence="3" id="KW-1185">Reference proteome</keyword>
<evidence type="ECO:0000313" key="2">
    <source>
        <dbReference type="EMBL" id="SDF22629.1"/>
    </source>
</evidence>
<protein>
    <recommendedName>
        <fullName evidence="4">Por secretion system C-terminal sorting domain-containing protein</fullName>
    </recommendedName>
</protein>
<dbReference type="AlphaFoldDB" id="A0A1G7JDS9"/>
<keyword evidence="1" id="KW-0732">Signal</keyword>
<evidence type="ECO:0000313" key="3">
    <source>
        <dbReference type="Proteomes" id="UP000182114"/>
    </source>
</evidence>
<name>A0A1G7JDS9_9FLAO</name>
<organism evidence="2 3">
    <name type="scientific">Cellulophaga baltica</name>
    <dbReference type="NCBI Taxonomy" id="76594"/>
    <lineage>
        <taxon>Bacteria</taxon>
        <taxon>Pseudomonadati</taxon>
        <taxon>Bacteroidota</taxon>
        <taxon>Flavobacteriia</taxon>
        <taxon>Flavobacteriales</taxon>
        <taxon>Flavobacteriaceae</taxon>
        <taxon>Cellulophaga</taxon>
    </lineage>
</organism>
<reference evidence="3" key="1">
    <citation type="submission" date="2016-10" db="EMBL/GenBank/DDBJ databases">
        <authorList>
            <person name="Varghese N."/>
            <person name="Submissions S."/>
        </authorList>
    </citation>
    <scope>NUCLEOTIDE SEQUENCE [LARGE SCALE GENOMIC DNA]</scope>
    <source>
        <strain evidence="3">DSM 24729</strain>
    </source>
</reference>
<dbReference type="RefSeq" id="WP_074538919.1">
    <property type="nucleotide sequence ID" value="NZ_FNBD01000009.1"/>
</dbReference>
<feature type="chain" id="PRO_5010350252" description="Por secretion system C-terminal sorting domain-containing protein" evidence="1">
    <location>
        <begin position="23"/>
        <end position="194"/>
    </location>
</feature>
<evidence type="ECO:0000256" key="1">
    <source>
        <dbReference type="SAM" id="SignalP"/>
    </source>
</evidence>
<sequence>MKKVLKFTAMAALVFGTFTASANELKLNVAADKEAKSLIFELDIVSKDTKIQFLDSNNNVIYSNSNVQGSSLRKKFDLSKLETGVYTFKVDDTTQVTTYSILIDGESISILNKDEVIKPVFRMKDNMVYINFLNIEKKDVEIKVYDSSDRVLYTQKISDTLIVEKAVNFKTAHKGDYTIAVKNSKGVYTENVSI</sequence>
<feature type="signal peptide" evidence="1">
    <location>
        <begin position="1"/>
        <end position="22"/>
    </location>
</feature>
<dbReference type="EMBL" id="FNBD01000009">
    <property type="protein sequence ID" value="SDF22629.1"/>
    <property type="molecule type" value="Genomic_DNA"/>
</dbReference>